<dbReference type="RefSeq" id="WP_198639059.1">
    <property type="nucleotide sequence ID" value="NZ_JAEHNY010000011.1"/>
</dbReference>
<feature type="chain" id="PRO_5046542505" evidence="1">
    <location>
        <begin position="21"/>
        <end position="265"/>
    </location>
</feature>
<evidence type="ECO:0000313" key="3">
    <source>
        <dbReference type="EMBL" id="MBI6120824.1"/>
    </source>
</evidence>
<keyword evidence="3" id="KW-0540">Nuclease</keyword>
<keyword evidence="3" id="KW-0255">Endonuclease</keyword>
<name>A0ABS0TID1_9FLAO</name>
<dbReference type="PANTHER" id="PTHR14859">
    <property type="entry name" value="CALCOFLUOR WHITE HYPERSENSITIVE PROTEIN PRECURSOR"/>
    <property type="match status" value="1"/>
</dbReference>
<reference evidence="3 4" key="1">
    <citation type="submission" date="2020-12" db="EMBL/GenBank/DDBJ databases">
        <title>Salegentibacter orientalis sp. nov., isolated from costal sediment.</title>
        <authorList>
            <person name="Lian F.-B."/>
        </authorList>
    </citation>
    <scope>NUCLEOTIDE SEQUENCE [LARGE SCALE GENOMIC DNA]</scope>
    <source>
        <strain evidence="3 4">F60176</strain>
    </source>
</reference>
<dbReference type="InterPro" id="IPR005135">
    <property type="entry name" value="Endo/exonuclease/phosphatase"/>
</dbReference>
<comment type="caution">
    <text evidence="3">The sequence shown here is derived from an EMBL/GenBank/DDBJ whole genome shotgun (WGS) entry which is preliminary data.</text>
</comment>
<sequence length="265" mass="29467">MKIKILFLSLALCLFSVVNGTAQKEKSTEVRVLTYNILHGANTNGNFDLDIIADLIKKTNPDLVALQEVDFKTNRVNKRDILSELAVKTGLTPVFIKAMNYDGGEYGEGLLSRTSFIKTENVSLPHAPQNEPKAAGLATLVTTTGDTIQFIATHFDHLEEGKDRLKQARAIHKLTDKLEYPAVLAGDLNDIPGSPTINLLEENWQASYDKKSAVPTYPSNKPNIKIDYVMFYPKHHWELVETKVIQDSIASDHNAVLSVLKLLKP</sequence>
<dbReference type="GO" id="GO:0004519">
    <property type="term" value="F:endonuclease activity"/>
    <property type="evidence" value="ECO:0007669"/>
    <property type="project" value="UniProtKB-KW"/>
</dbReference>
<feature type="domain" description="Endonuclease/exonuclease/phosphatase" evidence="2">
    <location>
        <begin position="33"/>
        <end position="253"/>
    </location>
</feature>
<dbReference type="SUPFAM" id="SSF56219">
    <property type="entry name" value="DNase I-like"/>
    <property type="match status" value="1"/>
</dbReference>
<feature type="signal peptide" evidence="1">
    <location>
        <begin position="1"/>
        <end position="20"/>
    </location>
</feature>
<dbReference type="InterPro" id="IPR036691">
    <property type="entry name" value="Endo/exonu/phosph_ase_sf"/>
</dbReference>
<dbReference type="PANTHER" id="PTHR14859:SF15">
    <property type="entry name" value="ENDONUCLEASE_EXONUCLEASE_PHOSPHATASE DOMAIN-CONTAINING PROTEIN"/>
    <property type="match status" value="1"/>
</dbReference>
<dbReference type="Pfam" id="PF03372">
    <property type="entry name" value="Exo_endo_phos"/>
    <property type="match status" value="1"/>
</dbReference>
<gene>
    <name evidence="3" type="ORF">I6U50_12410</name>
</gene>
<protein>
    <submittedName>
        <fullName evidence="3">Endonuclease/exonuclease/phosphatase family protein</fullName>
    </submittedName>
</protein>
<evidence type="ECO:0000259" key="2">
    <source>
        <dbReference type="Pfam" id="PF03372"/>
    </source>
</evidence>
<keyword evidence="4" id="KW-1185">Reference proteome</keyword>
<organism evidence="3 4">
    <name type="scientific">Salegentibacter maritimus</name>
    <dbReference type="NCBI Taxonomy" id="2794347"/>
    <lineage>
        <taxon>Bacteria</taxon>
        <taxon>Pseudomonadati</taxon>
        <taxon>Bacteroidota</taxon>
        <taxon>Flavobacteriia</taxon>
        <taxon>Flavobacteriales</taxon>
        <taxon>Flavobacteriaceae</taxon>
        <taxon>Salegentibacter</taxon>
    </lineage>
</organism>
<dbReference type="InterPro" id="IPR051916">
    <property type="entry name" value="GPI-anchor_lipid_remodeler"/>
</dbReference>
<evidence type="ECO:0000256" key="1">
    <source>
        <dbReference type="SAM" id="SignalP"/>
    </source>
</evidence>
<evidence type="ECO:0000313" key="4">
    <source>
        <dbReference type="Proteomes" id="UP000635665"/>
    </source>
</evidence>
<keyword evidence="3" id="KW-0378">Hydrolase</keyword>
<dbReference type="EMBL" id="JAEHNY010000011">
    <property type="protein sequence ID" value="MBI6120824.1"/>
    <property type="molecule type" value="Genomic_DNA"/>
</dbReference>
<accession>A0ABS0TID1</accession>
<dbReference type="Proteomes" id="UP000635665">
    <property type="component" value="Unassembled WGS sequence"/>
</dbReference>
<keyword evidence="1" id="KW-0732">Signal</keyword>
<dbReference type="Gene3D" id="3.60.10.10">
    <property type="entry name" value="Endonuclease/exonuclease/phosphatase"/>
    <property type="match status" value="1"/>
</dbReference>
<proteinExistence type="predicted"/>